<reference evidence="2" key="2">
    <citation type="submission" date="2025-09" db="UniProtKB">
        <authorList>
            <consortium name="Ensembl"/>
        </authorList>
    </citation>
    <scope>IDENTIFICATION</scope>
</reference>
<protein>
    <submittedName>
        <fullName evidence="2">Uncharacterized protein</fullName>
    </submittedName>
</protein>
<evidence type="ECO:0000256" key="1">
    <source>
        <dbReference type="SAM" id="MobiDB-lite"/>
    </source>
</evidence>
<keyword evidence="3" id="KW-1185">Reference proteome</keyword>
<proteinExistence type="predicted"/>
<accession>A0A8B9GB10</accession>
<reference evidence="2" key="1">
    <citation type="submission" date="2025-08" db="UniProtKB">
        <authorList>
            <consortium name="Ensembl"/>
        </authorList>
    </citation>
    <scope>IDENTIFICATION</scope>
</reference>
<sequence>DFPGRSHGNHKENSPFLNSSEADKGGDYCERNLAFCLLTLPPFPPPPLPKNKSP</sequence>
<dbReference type="Ensembl" id="ENSACOT00000021158.1">
    <property type="protein sequence ID" value="ENSACOP00000020421.1"/>
    <property type="gene ID" value="ENSACOG00000014067.1"/>
</dbReference>
<dbReference type="Proteomes" id="UP000694522">
    <property type="component" value="Unplaced"/>
</dbReference>
<evidence type="ECO:0000313" key="2">
    <source>
        <dbReference type="Ensembl" id="ENSACOP00000020421.1"/>
    </source>
</evidence>
<name>A0A8B9GB10_9PSIT</name>
<dbReference type="AlphaFoldDB" id="A0A8B9GB10"/>
<evidence type="ECO:0000313" key="3">
    <source>
        <dbReference type="Proteomes" id="UP000694522"/>
    </source>
</evidence>
<organism evidence="2 3">
    <name type="scientific">Amazona collaria</name>
    <name type="common">yellow-billed parrot</name>
    <dbReference type="NCBI Taxonomy" id="241587"/>
    <lineage>
        <taxon>Eukaryota</taxon>
        <taxon>Metazoa</taxon>
        <taxon>Chordata</taxon>
        <taxon>Craniata</taxon>
        <taxon>Vertebrata</taxon>
        <taxon>Euteleostomi</taxon>
        <taxon>Archelosauria</taxon>
        <taxon>Archosauria</taxon>
        <taxon>Dinosauria</taxon>
        <taxon>Saurischia</taxon>
        <taxon>Theropoda</taxon>
        <taxon>Coelurosauria</taxon>
        <taxon>Aves</taxon>
        <taxon>Neognathae</taxon>
        <taxon>Neoaves</taxon>
        <taxon>Telluraves</taxon>
        <taxon>Australaves</taxon>
        <taxon>Psittaciformes</taxon>
        <taxon>Psittacidae</taxon>
        <taxon>Amazona</taxon>
    </lineage>
</organism>
<feature type="region of interest" description="Disordered" evidence="1">
    <location>
        <begin position="1"/>
        <end position="23"/>
    </location>
</feature>